<sequence>MAIKCFHTHLYMFFLVFSIYNLHSLSAATNYNVLSFGAKGNGVTDSTQAFSKAWAAACGSTESTTIYVPKGRYLLGSMTFKGDCKNTDITMRIDGTLVAPSDYHVLAQADNWLSFEGVSGVSIIGGALDAKGSALWNCKAKGTNCPNGATTVSFSNSNNIKIKGLISLNSQMFHIVINGCQNVHVERVKVIATGDSPNTDGIHVQLSSNVNIMSSSIKTGDDCISIGPGTKNLWIERVTCGPGHGISVGSLGKDTNEEGVQNVTVQNTTFVGTQNGLRIKSWARPSNGFVQGIRFLDAIMRNVQNPIIIDQNYCPHKLNCPGQVIRNTTRIVVETPNRGLTLNQRRPPSSNFNLASGDDDNRARSRSLPMKRRGVANGKTQTPVTGTSIDEKTGSRFRDQNSHGLILELPGEEARLGNGLHVIQAQKQQKGLDHQVVNGQKQNEGPKGKAIIAGLDNGLGFCRDVGTYNRKSSGQKAHHGFGLIPKNKVRCKMEAQRKGRIFLSK</sequence>
<proteinExistence type="predicted"/>
<evidence type="ECO:0000313" key="1">
    <source>
        <dbReference type="EMBL" id="KAJ0035675.1"/>
    </source>
</evidence>
<evidence type="ECO:0000313" key="2">
    <source>
        <dbReference type="Proteomes" id="UP001163603"/>
    </source>
</evidence>
<accession>A0ACC0YEX9</accession>
<comment type="caution">
    <text evidence="1">The sequence shown here is derived from an EMBL/GenBank/DDBJ whole genome shotgun (WGS) entry which is preliminary data.</text>
</comment>
<dbReference type="EMBL" id="CM047742">
    <property type="protein sequence ID" value="KAJ0035675.1"/>
    <property type="molecule type" value="Genomic_DNA"/>
</dbReference>
<protein>
    <submittedName>
        <fullName evidence="1">Uncharacterized protein</fullName>
    </submittedName>
</protein>
<reference evidence="2" key="1">
    <citation type="journal article" date="2023" name="G3 (Bethesda)">
        <title>Genome assembly and association tests identify interacting loci associated with vigor, precocity, and sex in interspecific pistachio rootstocks.</title>
        <authorList>
            <person name="Palmer W."/>
            <person name="Jacygrad E."/>
            <person name="Sagayaradj S."/>
            <person name="Cavanaugh K."/>
            <person name="Han R."/>
            <person name="Bertier L."/>
            <person name="Beede B."/>
            <person name="Kafkas S."/>
            <person name="Golino D."/>
            <person name="Preece J."/>
            <person name="Michelmore R."/>
        </authorList>
    </citation>
    <scope>NUCLEOTIDE SEQUENCE [LARGE SCALE GENOMIC DNA]</scope>
</reference>
<organism evidence="1 2">
    <name type="scientific">Pistacia integerrima</name>
    <dbReference type="NCBI Taxonomy" id="434235"/>
    <lineage>
        <taxon>Eukaryota</taxon>
        <taxon>Viridiplantae</taxon>
        <taxon>Streptophyta</taxon>
        <taxon>Embryophyta</taxon>
        <taxon>Tracheophyta</taxon>
        <taxon>Spermatophyta</taxon>
        <taxon>Magnoliopsida</taxon>
        <taxon>eudicotyledons</taxon>
        <taxon>Gunneridae</taxon>
        <taxon>Pentapetalae</taxon>
        <taxon>rosids</taxon>
        <taxon>malvids</taxon>
        <taxon>Sapindales</taxon>
        <taxon>Anacardiaceae</taxon>
        <taxon>Pistacia</taxon>
    </lineage>
</organism>
<dbReference type="Proteomes" id="UP001163603">
    <property type="component" value="Chromosome 7"/>
</dbReference>
<gene>
    <name evidence="1" type="ORF">Pint_24956</name>
</gene>
<name>A0ACC0YEX9_9ROSI</name>
<keyword evidence="2" id="KW-1185">Reference proteome</keyword>